<dbReference type="HAMAP" id="MF_01984">
    <property type="entry name" value="ubiX_pad"/>
    <property type="match status" value="1"/>
</dbReference>
<protein>
    <recommendedName>
        <fullName evidence="5">Flavin prenyltransferase UbiX</fullName>
        <ecNumber evidence="5">2.5.1.129</ecNumber>
    </recommendedName>
</protein>
<evidence type="ECO:0000256" key="3">
    <source>
        <dbReference type="ARBA" id="ARBA00022643"/>
    </source>
</evidence>
<feature type="binding site" evidence="5">
    <location>
        <position position="208"/>
    </location>
    <ligand>
        <name>dimethylallyl phosphate</name>
        <dbReference type="ChEBI" id="CHEBI:88052"/>
    </ligand>
</feature>
<comment type="similarity">
    <text evidence="5">Belongs to the UbiX/PAD1 family.</text>
</comment>
<evidence type="ECO:0000256" key="5">
    <source>
        <dbReference type="HAMAP-Rule" id="MF_01984"/>
    </source>
</evidence>
<organism evidence="7 8">
    <name type="scientific">Aureliella helgolandensis</name>
    <dbReference type="NCBI Taxonomy" id="2527968"/>
    <lineage>
        <taxon>Bacteria</taxon>
        <taxon>Pseudomonadati</taxon>
        <taxon>Planctomycetota</taxon>
        <taxon>Planctomycetia</taxon>
        <taxon>Pirellulales</taxon>
        <taxon>Pirellulaceae</taxon>
        <taxon>Aureliella</taxon>
    </lineage>
</organism>
<dbReference type="EC" id="2.5.1.129" evidence="5"/>
<sequence>MTEPTSSPQHPVVLAITGASGAVYSARLLHALLNTGTIVHCTISQSGAAVVRQELGITLNLDGSNVAELLTAAERFLQIPSNDPWNNATALQAIRDRQLLCHHYQDYFTPIASGSFLTSGMVVCPCSGSTLSGIAHAASQNLIQRAAEVHLKENRKLIVVPRETPLSVLQLENMHRLAQAGVVVLPAAPGWYHGATRLQDLVDFVVARILDQLGIANQQIQRWAAEG</sequence>
<keyword evidence="4 5" id="KW-0808">Transferase</keyword>
<feature type="binding site" evidence="5">
    <location>
        <begin position="127"/>
        <end position="130"/>
    </location>
    <ligand>
        <name>FMN</name>
        <dbReference type="ChEBI" id="CHEBI:58210"/>
    </ligand>
</feature>
<dbReference type="InterPro" id="IPR036551">
    <property type="entry name" value="Flavin_trans-like"/>
</dbReference>
<evidence type="ECO:0000256" key="2">
    <source>
        <dbReference type="ARBA" id="ARBA00022630"/>
    </source>
</evidence>
<evidence type="ECO:0000313" key="7">
    <source>
        <dbReference type="EMBL" id="QDV22599.1"/>
    </source>
</evidence>
<dbReference type="EMBL" id="CP036298">
    <property type="protein sequence ID" value="QDV22599.1"/>
    <property type="molecule type" value="Genomic_DNA"/>
</dbReference>
<reference evidence="7 8" key="1">
    <citation type="submission" date="2019-02" db="EMBL/GenBank/DDBJ databases">
        <title>Deep-cultivation of Planctomycetes and their phenomic and genomic characterization uncovers novel biology.</title>
        <authorList>
            <person name="Wiegand S."/>
            <person name="Jogler M."/>
            <person name="Boedeker C."/>
            <person name="Pinto D."/>
            <person name="Vollmers J."/>
            <person name="Rivas-Marin E."/>
            <person name="Kohn T."/>
            <person name="Peeters S.H."/>
            <person name="Heuer A."/>
            <person name="Rast P."/>
            <person name="Oberbeckmann S."/>
            <person name="Bunk B."/>
            <person name="Jeske O."/>
            <person name="Meyerdierks A."/>
            <person name="Storesund J.E."/>
            <person name="Kallscheuer N."/>
            <person name="Luecker S."/>
            <person name="Lage O.M."/>
            <person name="Pohl T."/>
            <person name="Merkel B.J."/>
            <person name="Hornburger P."/>
            <person name="Mueller R.-W."/>
            <person name="Bruemmer F."/>
            <person name="Labrenz M."/>
            <person name="Spormann A.M."/>
            <person name="Op den Camp H."/>
            <person name="Overmann J."/>
            <person name="Amann R."/>
            <person name="Jetten M.S.M."/>
            <person name="Mascher T."/>
            <person name="Medema M.H."/>
            <person name="Devos D.P."/>
            <person name="Kaster A.-K."/>
            <person name="Ovreas L."/>
            <person name="Rohde M."/>
            <person name="Galperin M.Y."/>
            <person name="Jogler C."/>
        </authorList>
    </citation>
    <scope>NUCLEOTIDE SEQUENCE [LARGE SCALE GENOMIC DNA]</scope>
    <source>
        <strain evidence="7 8">Q31a</strain>
    </source>
</reference>
<dbReference type="SUPFAM" id="SSF52507">
    <property type="entry name" value="Homo-oligomeric flavin-containing Cys decarboxylases, HFCD"/>
    <property type="match status" value="1"/>
</dbReference>
<keyword evidence="2 5" id="KW-0285">Flavoprotein</keyword>
<dbReference type="Gene3D" id="3.40.50.1950">
    <property type="entry name" value="Flavin prenyltransferase-like"/>
    <property type="match status" value="1"/>
</dbReference>
<dbReference type="PANTHER" id="PTHR43374:SF1">
    <property type="entry name" value="FLAVIN PRENYLTRANSFERASE PAD1, MITOCHONDRIAL"/>
    <property type="match status" value="1"/>
</dbReference>
<accession>A0A518G224</accession>
<proteinExistence type="inferred from homology"/>
<evidence type="ECO:0000313" key="8">
    <source>
        <dbReference type="Proteomes" id="UP000318017"/>
    </source>
</evidence>
<dbReference type="OrthoDB" id="9781577at2"/>
<keyword evidence="1 5" id="KW-0637">Prenyltransferase</keyword>
<feature type="binding site" evidence="5">
    <location>
        <position position="44"/>
    </location>
    <ligand>
        <name>FMN</name>
        <dbReference type="ChEBI" id="CHEBI:58210"/>
    </ligand>
</feature>
<dbReference type="Pfam" id="PF02441">
    <property type="entry name" value="Flavoprotein"/>
    <property type="match status" value="1"/>
</dbReference>
<dbReference type="RefSeq" id="WP_145074342.1">
    <property type="nucleotide sequence ID" value="NZ_CP036298.1"/>
</dbReference>
<name>A0A518G224_9BACT</name>
<feature type="binding site" evidence="5">
    <location>
        <position position="162"/>
    </location>
    <ligand>
        <name>FMN</name>
        <dbReference type="ChEBI" id="CHEBI:58210"/>
    </ligand>
</feature>
<keyword evidence="8" id="KW-1185">Reference proteome</keyword>
<feature type="domain" description="Flavoprotein" evidence="6">
    <location>
        <begin position="12"/>
        <end position="213"/>
    </location>
</feature>
<feature type="binding site" evidence="5">
    <location>
        <position position="192"/>
    </location>
    <ligand>
        <name>dimethylallyl phosphate</name>
        <dbReference type="ChEBI" id="CHEBI:88052"/>
    </ligand>
</feature>
<dbReference type="GO" id="GO:0016831">
    <property type="term" value="F:carboxy-lyase activity"/>
    <property type="evidence" value="ECO:0007669"/>
    <property type="project" value="TreeGrafter"/>
</dbReference>
<dbReference type="NCBIfam" id="TIGR00421">
    <property type="entry name" value="ubiX_pad"/>
    <property type="match status" value="1"/>
</dbReference>
<dbReference type="KEGG" id="ahel:Q31a_08850"/>
<keyword evidence="7" id="KW-0456">Lyase</keyword>
<dbReference type="PANTHER" id="PTHR43374">
    <property type="entry name" value="FLAVIN PRENYLTRANSFERASE"/>
    <property type="match status" value="1"/>
</dbReference>
<evidence type="ECO:0000256" key="4">
    <source>
        <dbReference type="ARBA" id="ARBA00022679"/>
    </source>
</evidence>
<gene>
    <name evidence="5" type="primary">ubiX</name>
    <name evidence="7" type="ORF">Q31a_08850</name>
</gene>
<comment type="function">
    <text evidence="5">Flavin prenyltransferase that catalyzes the synthesis of the prenylated FMN cofactor (prenyl-FMN) for 4-hydroxy-3-polyprenylbenzoic acid decarboxylase UbiD. The prenyltransferase is metal-independent and links a dimethylallyl moiety from dimethylallyl monophosphate (DMAP) to the flavin N5 and C6 atoms of FMN.</text>
</comment>
<feature type="binding site" evidence="5">
    <location>
        <begin position="18"/>
        <end position="20"/>
    </location>
    <ligand>
        <name>FMN</name>
        <dbReference type="ChEBI" id="CHEBI:58210"/>
    </ligand>
</feature>
<comment type="catalytic activity">
    <reaction evidence="5">
        <text>dimethylallyl phosphate + FMNH2 = prenylated FMNH2 + phosphate</text>
        <dbReference type="Rhea" id="RHEA:37743"/>
        <dbReference type="ChEBI" id="CHEBI:43474"/>
        <dbReference type="ChEBI" id="CHEBI:57618"/>
        <dbReference type="ChEBI" id="CHEBI:87467"/>
        <dbReference type="ChEBI" id="CHEBI:88052"/>
        <dbReference type="EC" id="2.5.1.129"/>
    </reaction>
</comment>
<dbReference type="Proteomes" id="UP000318017">
    <property type="component" value="Chromosome"/>
</dbReference>
<comment type="caution">
    <text evidence="5">Lacks conserved residue(s) required for the propagation of feature annotation.</text>
</comment>
<evidence type="ECO:0000256" key="1">
    <source>
        <dbReference type="ARBA" id="ARBA00022602"/>
    </source>
</evidence>
<dbReference type="GO" id="GO:0106141">
    <property type="term" value="F:flavin prenyltransferase activity"/>
    <property type="evidence" value="ECO:0007669"/>
    <property type="project" value="UniProtKB-EC"/>
</dbReference>
<dbReference type="AlphaFoldDB" id="A0A518G224"/>
<dbReference type="InterPro" id="IPR003382">
    <property type="entry name" value="Flavoprotein"/>
</dbReference>
<keyword evidence="3 5" id="KW-0288">FMN</keyword>
<dbReference type="InterPro" id="IPR004507">
    <property type="entry name" value="UbiX-like"/>
</dbReference>
<evidence type="ECO:0000259" key="6">
    <source>
        <dbReference type="Pfam" id="PF02441"/>
    </source>
</evidence>